<protein>
    <submittedName>
        <fullName evidence="1">Uncharacterized protein</fullName>
    </submittedName>
</protein>
<keyword evidence="2" id="KW-1185">Reference proteome</keyword>
<evidence type="ECO:0000313" key="1">
    <source>
        <dbReference type="EMBL" id="TMS03543.1"/>
    </source>
</evidence>
<proteinExistence type="predicted"/>
<accession>A0ACD3Q8S9</accession>
<comment type="caution">
    <text evidence="1">The sequence shown here is derived from an EMBL/GenBank/DDBJ whole genome shotgun (WGS) entry which is preliminary data.</text>
</comment>
<sequence>MTLGEKWLDQVKLCQRRMDEDSRQEKKKKRLCVCRARRKLEGRNDIQGREE</sequence>
<name>A0ACD3Q8S9_LARCR</name>
<organism evidence="1 2">
    <name type="scientific">Larimichthys crocea</name>
    <name type="common">Large yellow croaker</name>
    <name type="synonym">Pseudosciaena crocea</name>
    <dbReference type="NCBI Taxonomy" id="215358"/>
    <lineage>
        <taxon>Eukaryota</taxon>
        <taxon>Metazoa</taxon>
        <taxon>Chordata</taxon>
        <taxon>Craniata</taxon>
        <taxon>Vertebrata</taxon>
        <taxon>Euteleostomi</taxon>
        <taxon>Actinopterygii</taxon>
        <taxon>Neopterygii</taxon>
        <taxon>Teleostei</taxon>
        <taxon>Neoteleostei</taxon>
        <taxon>Acanthomorphata</taxon>
        <taxon>Eupercaria</taxon>
        <taxon>Sciaenidae</taxon>
        <taxon>Larimichthys</taxon>
    </lineage>
</organism>
<gene>
    <name evidence="1" type="ORF">E3U43_000432</name>
</gene>
<evidence type="ECO:0000313" key="2">
    <source>
        <dbReference type="Proteomes" id="UP000793456"/>
    </source>
</evidence>
<reference evidence="1" key="1">
    <citation type="submission" date="2018-11" db="EMBL/GenBank/DDBJ databases">
        <title>The sequence and de novo assembly of Larimichthys crocea genome using PacBio and Hi-C technologies.</title>
        <authorList>
            <person name="Xu P."/>
            <person name="Chen B."/>
            <person name="Zhou Z."/>
            <person name="Ke Q."/>
            <person name="Wu Y."/>
            <person name="Bai H."/>
            <person name="Pu F."/>
        </authorList>
    </citation>
    <scope>NUCLEOTIDE SEQUENCE</scope>
    <source>
        <tissue evidence="1">Muscle</tissue>
    </source>
</reference>
<dbReference type="EMBL" id="CM011695">
    <property type="protein sequence ID" value="TMS03543.1"/>
    <property type="molecule type" value="Genomic_DNA"/>
</dbReference>
<dbReference type="Proteomes" id="UP000793456">
    <property type="component" value="Chromosome XXII"/>
</dbReference>